<evidence type="ECO:0000256" key="4">
    <source>
        <dbReference type="ARBA" id="ARBA00023163"/>
    </source>
</evidence>
<dbReference type="GO" id="GO:0008270">
    <property type="term" value="F:zinc ion binding"/>
    <property type="evidence" value="ECO:0007669"/>
    <property type="project" value="InterPro"/>
</dbReference>
<dbReference type="OrthoDB" id="3251668at2759"/>
<dbReference type="GO" id="GO:0005634">
    <property type="term" value="C:nucleus"/>
    <property type="evidence" value="ECO:0007669"/>
    <property type="project" value="UniProtKB-SubCell"/>
</dbReference>
<feature type="compositionally biased region" description="Polar residues" evidence="6">
    <location>
        <begin position="81"/>
        <end position="90"/>
    </location>
</feature>
<dbReference type="PANTHER" id="PTHR37534">
    <property type="entry name" value="TRANSCRIPTIONAL ACTIVATOR PROTEIN UGA3"/>
    <property type="match status" value="1"/>
</dbReference>
<dbReference type="Gene3D" id="4.10.240.10">
    <property type="entry name" value="Zn(2)-C6 fungal-type DNA-binding domain"/>
    <property type="match status" value="1"/>
</dbReference>
<dbReference type="GO" id="GO:0003677">
    <property type="term" value="F:DNA binding"/>
    <property type="evidence" value="ECO:0007669"/>
    <property type="project" value="UniProtKB-KW"/>
</dbReference>
<keyword evidence="5" id="KW-0539">Nucleus</keyword>
<keyword evidence="2" id="KW-0805">Transcription regulation</keyword>
<evidence type="ECO:0000313" key="9">
    <source>
        <dbReference type="Proteomes" id="UP000054383"/>
    </source>
</evidence>
<dbReference type="Pfam" id="PF11951">
    <property type="entry name" value="Fungal_trans_2"/>
    <property type="match status" value="1"/>
</dbReference>
<evidence type="ECO:0000256" key="5">
    <source>
        <dbReference type="ARBA" id="ARBA00023242"/>
    </source>
</evidence>
<dbReference type="PROSITE" id="PS00463">
    <property type="entry name" value="ZN2_CY6_FUNGAL_1"/>
    <property type="match status" value="1"/>
</dbReference>
<gene>
    <name evidence="8" type="ORF">PISL3812_02666</name>
</gene>
<feature type="region of interest" description="Disordered" evidence="6">
    <location>
        <begin position="65"/>
        <end position="96"/>
    </location>
</feature>
<organism evidence="8 9">
    <name type="scientific">Talaromyces islandicus</name>
    <name type="common">Penicillium islandicum</name>
    <dbReference type="NCBI Taxonomy" id="28573"/>
    <lineage>
        <taxon>Eukaryota</taxon>
        <taxon>Fungi</taxon>
        <taxon>Dikarya</taxon>
        <taxon>Ascomycota</taxon>
        <taxon>Pezizomycotina</taxon>
        <taxon>Eurotiomycetes</taxon>
        <taxon>Eurotiomycetidae</taxon>
        <taxon>Eurotiales</taxon>
        <taxon>Trichocomaceae</taxon>
        <taxon>Talaromyces</taxon>
        <taxon>Talaromyces sect. Islandici</taxon>
    </lineage>
</organism>
<keyword evidence="9" id="KW-1185">Reference proteome</keyword>
<comment type="subcellular location">
    <subcellularLocation>
        <location evidence="1">Nucleus</location>
    </subcellularLocation>
</comment>
<keyword evidence="4" id="KW-0804">Transcription</keyword>
<dbReference type="OMA" id="TVEGSCW"/>
<feature type="domain" description="Zn(2)-C6 fungal-type" evidence="7">
    <location>
        <begin position="12"/>
        <end position="42"/>
    </location>
</feature>
<protein>
    <recommendedName>
        <fullName evidence="7">Zn(2)-C6 fungal-type domain-containing protein</fullName>
    </recommendedName>
</protein>
<proteinExistence type="predicted"/>
<dbReference type="SUPFAM" id="SSF57701">
    <property type="entry name" value="Zn2/Cys6 DNA-binding domain"/>
    <property type="match status" value="1"/>
</dbReference>
<name>A0A0U1LQX4_TALIS</name>
<evidence type="ECO:0000259" key="7">
    <source>
        <dbReference type="PROSITE" id="PS50048"/>
    </source>
</evidence>
<dbReference type="CDD" id="cd00067">
    <property type="entry name" value="GAL4"/>
    <property type="match status" value="1"/>
</dbReference>
<dbReference type="InterPro" id="IPR001138">
    <property type="entry name" value="Zn2Cys6_DnaBD"/>
</dbReference>
<evidence type="ECO:0000256" key="6">
    <source>
        <dbReference type="SAM" id="MobiDB-lite"/>
    </source>
</evidence>
<dbReference type="EMBL" id="CVMT01000002">
    <property type="protein sequence ID" value="CRG85624.1"/>
    <property type="molecule type" value="Genomic_DNA"/>
</dbReference>
<sequence>MTPKRVRTVEGSCWLCRDRRVLCDLQQPRCSRCVSKGEACEYGEVRLRWCNGVAARGRYAGQNVPVSITPARRNSRGSRGKTPSSKSENQQGDDGEVPAVQTTFAPVDYNALQVSGLSSHVTAEQLLLYFSNVVVDRFSLSTDRVSINLPSVYEEPALRDSMSAVANAHHVLSLYPGGPGVGLAKERARWSAIHNFRTRLECPSMESRVPGRDLFMANVLLCILDGVIDPHDESAATHMHYRGGRAILSQWKKLQKQLCQEKRGLPALMLSVFATMDLTYSMLSGEEQYFQHTIWNSFAESDGWWGVLPQDDPFLEVLCTLSRLTRLGSLVSKGLVPSEEVLAEDVGTLLMALQSPPELLYDLSCLEGMGLDDKSISPLSLLFASPTDYLDRNQSWVVFCNAYRITGLIYAYRVFYQMSVGDPLVQHAVNLGIQAVCKTRLTGKLSHCLLFPALVIGSHCRSKEDQKAMLVTIQSTAAFLHFGSLRVMESFLQRVWERDPVAETWWQFFEPIAKKAFIF</sequence>
<dbReference type="PANTHER" id="PTHR37534:SF46">
    <property type="entry name" value="ZN(II)2CYS6 TRANSCRIPTION FACTOR (EUROFUNG)"/>
    <property type="match status" value="1"/>
</dbReference>
<dbReference type="Pfam" id="PF00172">
    <property type="entry name" value="Zn_clus"/>
    <property type="match status" value="1"/>
</dbReference>
<dbReference type="PROSITE" id="PS50048">
    <property type="entry name" value="ZN2_CY6_FUNGAL_2"/>
    <property type="match status" value="1"/>
</dbReference>
<evidence type="ECO:0000313" key="8">
    <source>
        <dbReference type="EMBL" id="CRG85624.1"/>
    </source>
</evidence>
<dbReference type="GO" id="GO:0000981">
    <property type="term" value="F:DNA-binding transcription factor activity, RNA polymerase II-specific"/>
    <property type="evidence" value="ECO:0007669"/>
    <property type="project" value="InterPro"/>
</dbReference>
<evidence type="ECO:0000256" key="1">
    <source>
        <dbReference type="ARBA" id="ARBA00004123"/>
    </source>
</evidence>
<evidence type="ECO:0000256" key="2">
    <source>
        <dbReference type="ARBA" id="ARBA00023015"/>
    </source>
</evidence>
<accession>A0A0U1LQX4</accession>
<evidence type="ECO:0000256" key="3">
    <source>
        <dbReference type="ARBA" id="ARBA00023125"/>
    </source>
</evidence>
<keyword evidence="3" id="KW-0238">DNA-binding</keyword>
<dbReference type="SMART" id="SM00066">
    <property type="entry name" value="GAL4"/>
    <property type="match status" value="1"/>
</dbReference>
<dbReference type="PRINTS" id="PR00755">
    <property type="entry name" value="AFLATOXINBRP"/>
</dbReference>
<dbReference type="AlphaFoldDB" id="A0A0U1LQX4"/>
<dbReference type="InterPro" id="IPR021858">
    <property type="entry name" value="Fun_TF"/>
</dbReference>
<dbReference type="Proteomes" id="UP000054383">
    <property type="component" value="Unassembled WGS sequence"/>
</dbReference>
<reference evidence="8 9" key="1">
    <citation type="submission" date="2015-04" db="EMBL/GenBank/DDBJ databases">
        <authorList>
            <person name="Syromyatnikov M.Y."/>
            <person name="Popov V.N."/>
        </authorList>
    </citation>
    <scope>NUCLEOTIDE SEQUENCE [LARGE SCALE GENOMIC DNA]</scope>
    <source>
        <strain evidence="8">WF-38-12</strain>
    </source>
</reference>
<dbReference type="InterPro" id="IPR036864">
    <property type="entry name" value="Zn2-C6_fun-type_DNA-bd_sf"/>
</dbReference>